<accession>A0ABV6JFP3</accession>
<reference evidence="1 2" key="1">
    <citation type="submission" date="2024-09" db="EMBL/GenBank/DDBJ databases">
        <authorList>
            <person name="Sun Q."/>
            <person name="Mori K."/>
        </authorList>
    </citation>
    <scope>NUCLEOTIDE SEQUENCE [LARGE SCALE GENOMIC DNA]</scope>
    <source>
        <strain evidence="1 2">CCM 4839</strain>
    </source>
</reference>
<organism evidence="1 2">
    <name type="scientific">Paenibacillus mendelii</name>
    <dbReference type="NCBI Taxonomy" id="206163"/>
    <lineage>
        <taxon>Bacteria</taxon>
        <taxon>Bacillati</taxon>
        <taxon>Bacillota</taxon>
        <taxon>Bacilli</taxon>
        <taxon>Bacillales</taxon>
        <taxon>Paenibacillaceae</taxon>
        <taxon>Paenibacillus</taxon>
    </lineage>
</organism>
<proteinExistence type="predicted"/>
<gene>
    <name evidence="1" type="ORF">ACFFJ8_25445</name>
</gene>
<evidence type="ECO:0000313" key="2">
    <source>
        <dbReference type="Proteomes" id="UP001589818"/>
    </source>
</evidence>
<dbReference type="EMBL" id="JBHLVF010000041">
    <property type="protein sequence ID" value="MFC0394692.1"/>
    <property type="molecule type" value="Genomic_DNA"/>
</dbReference>
<dbReference type="Proteomes" id="UP001589818">
    <property type="component" value="Unassembled WGS sequence"/>
</dbReference>
<name>A0ABV6JFP3_9BACL</name>
<sequence length="105" mass="12206">MEIAGIKTKRDKLEQEFAAKKVERAEMETPQQYIPKWRDVLEAASIAKRKMMLRTIIGGIRVYHDRVEVAFKLRWESVVVGGVMCHCLYVNFTHSTHVECIILMV</sequence>
<comment type="caution">
    <text evidence="1">The sequence shown here is derived from an EMBL/GenBank/DDBJ whole genome shotgun (WGS) entry which is preliminary data.</text>
</comment>
<evidence type="ECO:0000313" key="1">
    <source>
        <dbReference type="EMBL" id="MFC0394692.1"/>
    </source>
</evidence>
<dbReference type="RefSeq" id="WP_204815866.1">
    <property type="nucleotide sequence ID" value="NZ_JANHOF010000001.1"/>
</dbReference>
<keyword evidence="2" id="KW-1185">Reference proteome</keyword>
<protein>
    <submittedName>
        <fullName evidence="1">Uncharacterized protein</fullName>
    </submittedName>
</protein>